<proteinExistence type="inferred from homology"/>
<evidence type="ECO:0000259" key="14">
    <source>
        <dbReference type="PROSITE" id="PS00794"/>
    </source>
</evidence>
<gene>
    <name evidence="15" type="primary">folK</name>
    <name evidence="15" type="ORF">NX722_24450</name>
</gene>
<accession>A0ABT3N272</accession>
<keyword evidence="8" id="KW-0067">ATP-binding</keyword>
<keyword evidence="16" id="KW-1185">Reference proteome</keyword>
<evidence type="ECO:0000256" key="9">
    <source>
        <dbReference type="ARBA" id="ARBA00022909"/>
    </source>
</evidence>
<evidence type="ECO:0000313" key="15">
    <source>
        <dbReference type="EMBL" id="MCW7555721.1"/>
    </source>
</evidence>
<comment type="similarity">
    <text evidence="2">Belongs to the HPPK family.</text>
</comment>
<dbReference type="SUPFAM" id="SSF55083">
    <property type="entry name" value="6-hydroxymethyl-7,8-dihydropterin pyrophosphokinase, HPPK"/>
    <property type="match status" value="2"/>
</dbReference>
<evidence type="ECO:0000256" key="2">
    <source>
        <dbReference type="ARBA" id="ARBA00005810"/>
    </source>
</evidence>
<sequence length="194" mass="21290">MTRAYVALGSNLDNPGLQLQRAVDEIDSASGIQITGCSKLYLSVPLTADALNEDALNKDALSEGSPGEGSPGEEKVPEDQPDYCNAVVEIDTTLQPTELLDAMQTIENNHGRVRSVRWGPRTLDLDILLYGNETIESERLTVPHYQMHVRNFVLCPLHDIAPSLSMPDGRTVEALLQTTGKDGLKVIADQYPWF</sequence>
<dbReference type="Pfam" id="PF01288">
    <property type="entry name" value="HPPK"/>
    <property type="match status" value="1"/>
</dbReference>
<dbReference type="Gene3D" id="3.30.70.560">
    <property type="entry name" value="7,8-Dihydro-6-hydroxymethylpterin-pyrophosphokinase HPPK"/>
    <property type="match status" value="1"/>
</dbReference>
<keyword evidence="5 15" id="KW-0808">Transferase</keyword>
<dbReference type="EC" id="2.7.6.3" evidence="3"/>
<evidence type="ECO:0000256" key="1">
    <source>
        <dbReference type="ARBA" id="ARBA00005051"/>
    </source>
</evidence>
<dbReference type="PANTHER" id="PTHR43071:SF1">
    <property type="entry name" value="2-AMINO-4-HYDROXY-6-HYDROXYMETHYLDIHYDROPTERIDINE PYROPHOSPHOKINASE"/>
    <property type="match status" value="1"/>
</dbReference>
<evidence type="ECO:0000256" key="5">
    <source>
        <dbReference type="ARBA" id="ARBA00022679"/>
    </source>
</evidence>
<dbReference type="GO" id="GO:0003848">
    <property type="term" value="F:2-amino-4-hydroxy-6-hydroxymethyldihydropteridine diphosphokinase activity"/>
    <property type="evidence" value="ECO:0007669"/>
    <property type="project" value="UniProtKB-EC"/>
</dbReference>
<evidence type="ECO:0000256" key="4">
    <source>
        <dbReference type="ARBA" id="ARBA00016218"/>
    </source>
</evidence>
<dbReference type="CDD" id="cd00483">
    <property type="entry name" value="HPPK"/>
    <property type="match status" value="1"/>
</dbReference>
<comment type="pathway">
    <text evidence="1">Cofactor biosynthesis; tetrahydrofolate biosynthesis; 2-amino-4-hydroxy-6-hydroxymethyl-7,8-dihydropteridine diphosphate from 7,8-dihydroneopterin triphosphate: step 4/4.</text>
</comment>
<feature type="region of interest" description="Disordered" evidence="13">
    <location>
        <begin position="59"/>
        <end position="80"/>
    </location>
</feature>
<dbReference type="EMBL" id="JAPFCC010000001">
    <property type="protein sequence ID" value="MCW7555721.1"/>
    <property type="molecule type" value="Genomic_DNA"/>
</dbReference>
<keyword evidence="6" id="KW-0547">Nucleotide-binding</keyword>
<dbReference type="PROSITE" id="PS00794">
    <property type="entry name" value="HPPK"/>
    <property type="match status" value="1"/>
</dbReference>
<evidence type="ECO:0000256" key="3">
    <source>
        <dbReference type="ARBA" id="ARBA00013253"/>
    </source>
</evidence>
<evidence type="ECO:0000256" key="8">
    <source>
        <dbReference type="ARBA" id="ARBA00022840"/>
    </source>
</evidence>
<protein>
    <recommendedName>
        <fullName evidence="4">2-amino-4-hydroxy-6-hydroxymethyldihydropteridine pyrophosphokinase</fullName>
        <ecNumber evidence="3">2.7.6.3</ecNumber>
    </recommendedName>
    <alternativeName>
        <fullName evidence="11">6-hydroxymethyl-7,8-dihydropterin pyrophosphokinase</fullName>
    </alternativeName>
    <alternativeName>
        <fullName evidence="12">7,8-dihydro-6-hydroxymethylpterin-pyrophosphokinase</fullName>
    </alternativeName>
</protein>
<evidence type="ECO:0000256" key="11">
    <source>
        <dbReference type="ARBA" id="ARBA00029766"/>
    </source>
</evidence>
<dbReference type="InterPro" id="IPR000550">
    <property type="entry name" value="Hppk"/>
</dbReference>
<organism evidence="15 16">
    <name type="scientific">Endozoicomonas gorgoniicola</name>
    <dbReference type="NCBI Taxonomy" id="1234144"/>
    <lineage>
        <taxon>Bacteria</taxon>
        <taxon>Pseudomonadati</taxon>
        <taxon>Pseudomonadota</taxon>
        <taxon>Gammaproteobacteria</taxon>
        <taxon>Oceanospirillales</taxon>
        <taxon>Endozoicomonadaceae</taxon>
        <taxon>Endozoicomonas</taxon>
    </lineage>
</organism>
<keyword evidence="7" id="KW-0418">Kinase</keyword>
<dbReference type="RefSeq" id="WP_262565477.1">
    <property type="nucleotide sequence ID" value="NZ_JAPFCC010000001.1"/>
</dbReference>
<evidence type="ECO:0000256" key="12">
    <source>
        <dbReference type="ARBA" id="ARBA00033413"/>
    </source>
</evidence>
<evidence type="ECO:0000313" key="16">
    <source>
        <dbReference type="Proteomes" id="UP001209854"/>
    </source>
</evidence>
<evidence type="ECO:0000256" key="13">
    <source>
        <dbReference type="SAM" id="MobiDB-lite"/>
    </source>
</evidence>
<comment type="caution">
    <text evidence="15">The sequence shown here is derived from an EMBL/GenBank/DDBJ whole genome shotgun (WGS) entry which is preliminary data.</text>
</comment>
<dbReference type="InterPro" id="IPR035907">
    <property type="entry name" value="Hppk_sf"/>
</dbReference>
<keyword evidence="9" id="KW-0289">Folate biosynthesis</keyword>
<name>A0ABT3N272_9GAMM</name>
<evidence type="ECO:0000256" key="7">
    <source>
        <dbReference type="ARBA" id="ARBA00022777"/>
    </source>
</evidence>
<reference evidence="15 16" key="1">
    <citation type="submission" date="2022-10" db="EMBL/GenBank/DDBJ databases">
        <title>High-quality genome sequences of two octocoral-associated bacteria, Endozoicomonas euniceicola EF212 and Endozoicomonas gorgoniicola PS125.</title>
        <authorList>
            <person name="Chiou Y.-J."/>
            <person name="Chen Y.-H."/>
        </authorList>
    </citation>
    <scope>NUCLEOTIDE SEQUENCE [LARGE SCALE GENOMIC DNA]</scope>
    <source>
        <strain evidence="15 16">PS125</strain>
    </source>
</reference>
<evidence type="ECO:0000256" key="6">
    <source>
        <dbReference type="ARBA" id="ARBA00022741"/>
    </source>
</evidence>
<dbReference type="Proteomes" id="UP001209854">
    <property type="component" value="Unassembled WGS sequence"/>
</dbReference>
<comment type="function">
    <text evidence="10">Catalyzes the transfer of pyrophosphate from adenosine triphosphate (ATP) to 6-hydroxymethyl-7,8-dihydropterin, an enzymatic step in folate biosynthesis pathway.</text>
</comment>
<evidence type="ECO:0000256" key="10">
    <source>
        <dbReference type="ARBA" id="ARBA00029409"/>
    </source>
</evidence>
<dbReference type="PANTHER" id="PTHR43071">
    <property type="entry name" value="2-AMINO-4-HYDROXY-6-HYDROXYMETHYLDIHYDROPTERIDINE PYROPHOSPHOKINASE"/>
    <property type="match status" value="1"/>
</dbReference>
<dbReference type="NCBIfam" id="TIGR01498">
    <property type="entry name" value="folK"/>
    <property type="match status" value="1"/>
</dbReference>
<feature type="domain" description="7,8-dihydro-6-hydroxymethylpterin-pyrophosphokinase" evidence="14">
    <location>
        <begin position="117"/>
        <end position="128"/>
    </location>
</feature>